<dbReference type="InterPro" id="IPR029063">
    <property type="entry name" value="SAM-dependent_MTases_sf"/>
</dbReference>
<reference evidence="2" key="1">
    <citation type="submission" date="2020-06" db="EMBL/GenBank/DDBJ databases">
        <authorList>
            <consortium name="Plant Systems Biology data submission"/>
        </authorList>
    </citation>
    <scope>NUCLEOTIDE SEQUENCE</scope>
    <source>
        <strain evidence="2">D6</strain>
    </source>
</reference>
<proteinExistence type="predicted"/>
<dbReference type="EMBL" id="CAICTM010000241">
    <property type="protein sequence ID" value="CAB9505744.1"/>
    <property type="molecule type" value="Genomic_DNA"/>
</dbReference>
<evidence type="ECO:0000313" key="2">
    <source>
        <dbReference type="EMBL" id="CAB9505744.1"/>
    </source>
</evidence>
<accession>A0A9N8DTN2</accession>
<organism evidence="2 3">
    <name type="scientific">Seminavis robusta</name>
    <dbReference type="NCBI Taxonomy" id="568900"/>
    <lineage>
        <taxon>Eukaryota</taxon>
        <taxon>Sar</taxon>
        <taxon>Stramenopiles</taxon>
        <taxon>Ochrophyta</taxon>
        <taxon>Bacillariophyta</taxon>
        <taxon>Bacillariophyceae</taxon>
        <taxon>Bacillariophycidae</taxon>
        <taxon>Naviculales</taxon>
        <taxon>Naviculaceae</taxon>
        <taxon>Seminavis</taxon>
    </lineage>
</organism>
<dbReference type="OrthoDB" id="205035at2759"/>
<dbReference type="AlphaFoldDB" id="A0A9N8DTN2"/>
<gene>
    <name evidence="2" type="ORF">SEMRO_242_G096570.1</name>
</gene>
<feature type="region of interest" description="Disordered" evidence="1">
    <location>
        <begin position="107"/>
        <end position="130"/>
    </location>
</feature>
<sequence>MVRLLQTSSKKLGSCGGSSGRPCWHLVLVYLLGFLSAKGLDMAFQIEGLVQMLESSGISISNEYRKTAVTKACPECDCTSTTTTKNSSTAPKEKGVVKTEVVDITKTDKTAQAKPAATDTPPPPPSDSSVETIAPRISASQVTHLRDDNSQFAKIVQTAYEQANLLQEEENTAVTSEQPRQKLDITWWEQESNLTTQGGLRTADRILLGEIYYQANSVFEYGLGESTYMAHHVGVQRYAGIDSDAVWVGMARDKVPPHFRFYLGDIGPTKSWGQPAQGYLPKQILDYQLLPLIVEPKPFDVYMVDGRWRLPSMLASFLHASARGADTTKTTVLIHDCGKTEGLPLRKSYKKADHLLQLVNHSEALLCVYQRKPETTDEQLRDLWMGNKGIVQRRQRQLQQQQEQQSTTAFDEIVSVAYAEAIVEQRPKTPRRTFDIKYWVQHSGLTTEGGLNNDDRSLLGEIYYKANSVFEYGLGESTYIANHVGVPRYAGVDSDPAWVGMARDKVARYFRFYLGDIGPTGDWGYPKSGKLPKQLLDYQLSPLIVEPKPFDVYMVDGRWRLSGMIACFLHASARGADPSKTTVLIHDCDKQPNPLGRVVYKKADHLLKLVNHSGNKLCVYQRKPDTTDTQLQEFWHENNDIILRRRLEEGGHE</sequence>
<dbReference type="Gene3D" id="3.40.50.150">
    <property type="entry name" value="Vaccinia Virus protein VP39"/>
    <property type="match status" value="2"/>
</dbReference>
<comment type="caution">
    <text evidence="2">The sequence shown here is derived from an EMBL/GenBank/DDBJ whole genome shotgun (WGS) entry which is preliminary data.</text>
</comment>
<keyword evidence="3" id="KW-1185">Reference proteome</keyword>
<protein>
    <submittedName>
        <fullName evidence="2">Uncharacterized protein</fullName>
    </submittedName>
</protein>
<evidence type="ECO:0000256" key="1">
    <source>
        <dbReference type="SAM" id="MobiDB-lite"/>
    </source>
</evidence>
<dbReference type="Proteomes" id="UP001153069">
    <property type="component" value="Unassembled WGS sequence"/>
</dbReference>
<evidence type="ECO:0000313" key="3">
    <source>
        <dbReference type="Proteomes" id="UP001153069"/>
    </source>
</evidence>
<name>A0A9N8DTN2_9STRA</name>